<dbReference type="Pfam" id="PF01367">
    <property type="entry name" value="5_3_exonuc"/>
    <property type="match status" value="1"/>
</dbReference>
<dbReference type="InterPro" id="IPR002562">
    <property type="entry name" value="3'-5'_exonuclease_dom"/>
</dbReference>
<evidence type="ECO:0000256" key="1">
    <source>
        <dbReference type="ARBA" id="ARBA00007705"/>
    </source>
</evidence>
<evidence type="ECO:0000256" key="7">
    <source>
        <dbReference type="ARBA" id="ARBA00022705"/>
    </source>
</evidence>
<dbReference type="EC" id="2.7.7.7" evidence="3 16"/>
<dbReference type="InterPro" id="IPR020045">
    <property type="entry name" value="DNA_polI_H3TH"/>
</dbReference>
<dbReference type="Gene3D" id="1.10.150.20">
    <property type="entry name" value="5' to 3' exonuclease, C-terminal subdomain"/>
    <property type="match status" value="2"/>
</dbReference>
<sequence>MTQTSTPHLVLVDGSGFIFRAFHALPPMTSPAGVPVNAVYGFTNMLSRLLREHAGSHLAVIFDAGRHTFRSEIYPAYKAHRPEAPEELRPQFALVRDATRAFNVPGIELPGWEADDLIASYARAVQAIGGTCTIVSSDKDLMQLIGNGVSMVDPMKQQPIGLAEVEKKFGVTPDKVIDVQALMGDSSDNVPGVPGIGPKTASALINEFGTLEAVLSAAPEMKKSKKREMLIEHAEAARISRRLVELACDVPLPVAIDELTVKEPEKETLAAWLENMGFRSLISRMGMATYAGTEAHRAARATAEASVNPTEAQADTGISETVTAPPYSGYETVRTAEALERWVAAAREAGLCAVDTETDGLDPLSAGIVGISLATAPGKACYVPLRHQGTLEEPAGEQLSPDDAITLLRPLMADASVLKIFQNAKFDLLVFDRAGLDFTDISPTDDTMLLSYVQSAGLHGQGMDELSALHLGHKPISYTDVTGTGRNKIPFAQVAVSKATDYAAEDADVTLRLWYALHPSMRANQCLALYEQIERPLSPVLAEMEKTGIAIDRAALSRLSEDFATRMAVMETDIHAEAGREFNVASPRQLGEILFDEMGLKGGKRGKAGAWGTDSSVLQDLVDQGHALPEKVLAWRQLAKLKSTYTDALLRQATTDDRVHTSFQMAITTTGRLSSNEPNLQNIPVRTEEGTRIRQAFIASRGKKLISADYSQIELRLLADAADIPALREAFTQGQDIHTRTASEVFGIPAEEIDSLTRRKAKAINFGIIYGISAFGLSKQLGISPGEARTYIEAYFTRYPGIRDYMERMREQARELGYVLTSFGRRCYVPGIHDKNAARRQYAERQAINAPLQGGAADIIKRAMVRLPRAIADAGLSARMLLQVHDELLFETSEDEAPRVAALVRDIMENAAQLSVPLVVETGIGNNWAEAH</sequence>
<dbReference type="InterPro" id="IPR008918">
    <property type="entry name" value="HhH2"/>
</dbReference>
<keyword evidence="5 17" id="KW-0808">Transferase</keyword>
<evidence type="ECO:0000256" key="15">
    <source>
        <dbReference type="ARBA" id="ARBA00049244"/>
    </source>
</evidence>
<dbReference type="Gene3D" id="3.30.70.370">
    <property type="match status" value="1"/>
</dbReference>
<keyword evidence="11 17" id="KW-0269">Exonuclease</keyword>
<keyword evidence="13 17" id="KW-0238">DNA-binding</keyword>
<name>A0ABT3QGB3_9PROT</name>
<protein>
    <recommendedName>
        <fullName evidence="4 16">DNA polymerase I</fullName>
        <ecNumber evidence="3 16">2.7.7.7</ecNumber>
    </recommendedName>
</protein>
<dbReference type="CDD" id="cd08637">
    <property type="entry name" value="DNA_pol_A_pol_I_C"/>
    <property type="match status" value="1"/>
</dbReference>
<feature type="domain" description="3'-5' exonuclease" evidence="18">
    <location>
        <begin position="330"/>
        <end position="522"/>
    </location>
</feature>
<reference evidence="21 22" key="1">
    <citation type="submission" date="2022-11" db="EMBL/GenBank/DDBJ databases">
        <title>Genome sequencing of Acetobacter type strain.</title>
        <authorList>
            <person name="Heo J."/>
            <person name="Lee D."/>
            <person name="Han B.-H."/>
            <person name="Hong S.-B."/>
            <person name="Kwon S.-W."/>
        </authorList>
    </citation>
    <scope>NUCLEOTIDE SEQUENCE [LARGE SCALE GENOMIC DNA]</scope>
    <source>
        <strain evidence="21 22">KACC 21253</strain>
    </source>
</reference>
<dbReference type="PROSITE" id="PS00447">
    <property type="entry name" value="DNA_POLYMERASE_A"/>
    <property type="match status" value="1"/>
</dbReference>
<accession>A0ABT3QGB3</accession>
<dbReference type="RefSeq" id="WP_173559740.1">
    <property type="nucleotide sequence ID" value="NZ_JAPIUZ010000005.1"/>
</dbReference>
<dbReference type="EMBL" id="JAPIUZ010000005">
    <property type="protein sequence ID" value="MCX2564290.1"/>
    <property type="molecule type" value="Genomic_DNA"/>
</dbReference>
<feature type="domain" description="DNA-directed DNA polymerase family A palm" evidence="20">
    <location>
        <begin position="690"/>
        <end position="896"/>
    </location>
</feature>
<organism evidence="21 22">
    <name type="scientific">Acetobacter thailandicus</name>
    <dbReference type="NCBI Taxonomy" id="1502842"/>
    <lineage>
        <taxon>Bacteria</taxon>
        <taxon>Pseudomonadati</taxon>
        <taxon>Pseudomonadota</taxon>
        <taxon>Alphaproteobacteria</taxon>
        <taxon>Acetobacterales</taxon>
        <taxon>Acetobacteraceae</taxon>
        <taxon>Acetobacter</taxon>
    </lineage>
</organism>
<dbReference type="SUPFAM" id="SSF53098">
    <property type="entry name" value="Ribonuclease H-like"/>
    <property type="match status" value="1"/>
</dbReference>
<dbReference type="SUPFAM" id="SSF47807">
    <property type="entry name" value="5' to 3' exonuclease, C-terminal subdomain"/>
    <property type="match status" value="1"/>
</dbReference>
<evidence type="ECO:0000313" key="21">
    <source>
        <dbReference type="EMBL" id="MCX2564290.1"/>
    </source>
</evidence>
<dbReference type="InterPro" id="IPR029060">
    <property type="entry name" value="PIN-like_dom_sf"/>
</dbReference>
<dbReference type="SMART" id="SM00279">
    <property type="entry name" value="HhH2"/>
    <property type="match status" value="1"/>
</dbReference>
<dbReference type="SMART" id="SM00482">
    <property type="entry name" value="POLAc"/>
    <property type="match status" value="1"/>
</dbReference>
<comment type="similarity">
    <text evidence="1 17">Belongs to the DNA polymerase type-A family.</text>
</comment>
<evidence type="ECO:0000256" key="12">
    <source>
        <dbReference type="ARBA" id="ARBA00022932"/>
    </source>
</evidence>
<dbReference type="CDD" id="cd06139">
    <property type="entry name" value="DNA_polA_I_Ecoli_like_exo"/>
    <property type="match status" value="1"/>
</dbReference>
<dbReference type="InterPro" id="IPR036397">
    <property type="entry name" value="RNaseH_sf"/>
</dbReference>
<dbReference type="Pfam" id="PF02739">
    <property type="entry name" value="5_3_exonuc_N"/>
    <property type="match status" value="1"/>
</dbReference>
<dbReference type="Pfam" id="PF00476">
    <property type="entry name" value="DNA_pol_A"/>
    <property type="match status" value="1"/>
</dbReference>
<keyword evidence="14 17" id="KW-0234">DNA repair</keyword>
<comment type="caution">
    <text evidence="21">The sequence shown here is derived from an EMBL/GenBank/DDBJ whole genome shotgun (WGS) entry which is preliminary data.</text>
</comment>
<evidence type="ECO:0000256" key="2">
    <source>
        <dbReference type="ARBA" id="ARBA00011541"/>
    </source>
</evidence>
<dbReference type="InterPro" id="IPR019760">
    <property type="entry name" value="DNA-dir_DNA_pol_A_CS"/>
</dbReference>
<dbReference type="InterPro" id="IPR043502">
    <property type="entry name" value="DNA/RNA_pol_sf"/>
</dbReference>
<proteinExistence type="inferred from homology"/>
<dbReference type="SUPFAM" id="SSF56672">
    <property type="entry name" value="DNA/RNA polymerases"/>
    <property type="match status" value="1"/>
</dbReference>
<gene>
    <name evidence="17 21" type="primary">polA</name>
    <name evidence="21" type="ORF">OQ497_09995</name>
</gene>
<dbReference type="SMART" id="SM00475">
    <property type="entry name" value="53EXOc"/>
    <property type="match status" value="1"/>
</dbReference>
<dbReference type="CDD" id="cd09898">
    <property type="entry name" value="H3TH_53EXO"/>
    <property type="match status" value="1"/>
</dbReference>
<evidence type="ECO:0000256" key="3">
    <source>
        <dbReference type="ARBA" id="ARBA00012417"/>
    </source>
</evidence>
<evidence type="ECO:0000256" key="14">
    <source>
        <dbReference type="ARBA" id="ARBA00023204"/>
    </source>
</evidence>
<dbReference type="Proteomes" id="UP001301152">
    <property type="component" value="Unassembled WGS sequence"/>
</dbReference>
<evidence type="ECO:0000256" key="16">
    <source>
        <dbReference type="NCBIfam" id="TIGR00593"/>
    </source>
</evidence>
<evidence type="ECO:0000259" key="19">
    <source>
        <dbReference type="SMART" id="SM00475"/>
    </source>
</evidence>
<evidence type="ECO:0000256" key="5">
    <source>
        <dbReference type="ARBA" id="ARBA00022679"/>
    </source>
</evidence>
<evidence type="ECO:0000256" key="13">
    <source>
        <dbReference type="ARBA" id="ARBA00023125"/>
    </source>
</evidence>
<keyword evidence="22" id="KW-1185">Reference proteome</keyword>
<dbReference type="PRINTS" id="PR00868">
    <property type="entry name" value="DNAPOLI"/>
</dbReference>
<comment type="function">
    <text evidence="17">In addition to polymerase activity, this DNA polymerase exhibits 3'-5' and 5'-3' exonuclease activity.</text>
</comment>
<evidence type="ECO:0000256" key="6">
    <source>
        <dbReference type="ARBA" id="ARBA00022695"/>
    </source>
</evidence>
<dbReference type="InterPro" id="IPR012337">
    <property type="entry name" value="RNaseH-like_sf"/>
</dbReference>
<dbReference type="InterPro" id="IPR020046">
    <property type="entry name" value="5-3_exonucl_a-hlix_arch_N"/>
</dbReference>
<evidence type="ECO:0000259" key="20">
    <source>
        <dbReference type="SMART" id="SM00482"/>
    </source>
</evidence>
<dbReference type="NCBIfam" id="TIGR00593">
    <property type="entry name" value="pola"/>
    <property type="match status" value="1"/>
</dbReference>
<keyword evidence="8" id="KW-0540">Nuclease</keyword>
<comment type="catalytic activity">
    <reaction evidence="15 17">
        <text>DNA(n) + a 2'-deoxyribonucleoside 5'-triphosphate = DNA(n+1) + diphosphate</text>
        <dbReference type="Rhea" id="RHEA:22508"/>
        <dbReference type="Rhea" id="RHEA-COMP:17339"/>
        <dbReference type="Rhea" id="RHEA-COMP:17340"/>
        <dbReference type="ChEBI" id="CHEBI:33019"/>
        <dbReference type="ChEBI" id="CHEBI:61560"/>
        <dbReference type="ChEBI" id="CHEBI:173112"/>
        <dbReference type="EC" id="2.7.7.7"/>
    </reaction>
</comment>
<evidence type="ECO:0000256" key="10">
    <source>
        <dbReference type="ARBA" id="ARBA00022801"/>
    </source>
</evidence>
<comment type="subunit">
    <text evidence="2">Single-chain monomer with multiple functions.</text>
</comment>
<evidence type="ECO:0000256" key="9">
    <source>
        <dbReference type="ARBA" id="ARBA00022763"/>
    </source>
</evidence>
<dbReference type="Gene3D" id="3.30.420.10">
    <property type="entry name" value="Ribonuclease H-like superfamily/Ribonuclease H"/>
    <property type="match status" value="1"/>
</dbReference>
<dbReference type="Pfam" id="PF01612">
    <property type="entry name" value="DNA_pol_A_exo1"/>
    <property type="match status" value="1"/>
</dbReference>
<dbReference type="InterPro" id="IPR001098">
    <property type="entry name" value="DNA-dir_DNA_pol_A_palm_dom"/>
</dbReference>
<feature type="domain" description="5'-3' exonuclease" evidence="19">
    <location>
        <begin position="7"/>
        <end position="262"/>
    </location>
</feature>
<keyword evidence="9 17" id="KW-0227">DNA damage</keyword>
<dbReference type="InterPro" id="IPR002421">
    <property type="entry name" value="5-3_exonuclease"/>
</dbReference>
<evidence type="ECO:0000256" key="4">
    <source>
        <dbReference type="ARBA" id="ARBA00020311"/>
    </source>
</evidence>
<dbReference type="InterPro" id="IPR036279">
    <property type="entry name" value="5-3_exonuclease_C_sf"/>
</dbReference>
<dbReference type="Gene3D" id="3.40.50.1010">
    <property type="entry name" value="5'-nuclease"/>
    <property type="match status" value="1"/>
</dbReference>
<dbReference type="InterPro" id="IPR018320">
    <property type="entry name" value="DNA_polymerase_1"/>
</dbReference>
<dbReference type="NCBIfam" id="NF004397">
    <property type="entry name" value="PRK05755.1"/>
    <property type="match status" value="1"/>
</dbReference>
<keyword evidence="7 17" id="KW-0235">DNA replication</keyword>
<evidence type="ECO:0000259" key="18">
    <source>
        <dbReference type="SMART" id="SM00474"/>
    </source>
</evidence>
<dbReference type="PANTHER" id="PTHR10133:SF27">
    <property type="entry name" value="DNA POLYMERASE NU"/>
    <property type="match status" value="1"/>
</dbReference>
<evidence type="ECO:0000313" key="22">
    <source>
        <dbReference type="Proteomes" id="UP001301152"/>
    </source>
</evidence>
<dbReference type="PANTHER" id="PTHR10133">
    <property type="entry name" value="DNA POLYMERASE I"/>
    <property type="match status" value="1"/>
</dbReference>
<dbReference type="SUPFAM" id="SSF88723">
    <property type="entry name" value="PIN domain-like"/>
    <property type="match status" value="1"/>
</dbReference>
<keyword evidence="10 17" id="KW-0378">Hydrolase</keyword>
<dbReference type="SMART" id="SM00474">
    <property type="entry name" value="35EXOc"/>
    <property type="match status" value="1"/>
</dbReference>
<evidence type="ECO:0000256" key="8">
    <source>
        <dbReference type="ARBA" id="ARBA00022722"/>
    </source>
</evidence>
<dbReference type="InterPro" id="IPR002298">
    <property type="entry name" value="DNA_polymerase_A"/>
</dbReference>
<evidence type="ECO:0000256" key="17">
    <source>
        <dbReference type="RuleBase" id="RU004460"/>
    </source>
</evidence>
<evidence type="ECO:0000256" key="11">
    <source>
        <dbReference type="ARBA" id="ARBA00022839"/>
    </source>
</evidence>
<keyword evidence="6 17" id="KW-0548">Nucleotidyltransferase</keyword>
<keyword evidence="12 17" id="KW-0239">DNA-directed DNA polymerase</keyword>
<dbReference type="GO" id="GO:0003887">
    <property type="term" value="F:DNA-directed DNA polymerase activity"/>
    <property type="evidence" value="ECO:0007669"/>
    <property type="project" value="UniProtKB-EC"/>
</dbReference>
<dbReference type="Gene3D" id="1.20.1060.10">
    <property type="entry name" value="Taq DNA Polymerase, Chain T, domain 4"/>
    <property type="match status" value="1"/>
</dbReference>
<dbReference type="CDD" id="cd09859">
    <property type="entry name" value="PIN_53EXO"/>
    <property type="match status" value="1"/>
</dbReference>